<keyword evidence="3" id="KW-1185">Reference proteome</keyword>
<dbReference type="Proteomes" id="UP000327157">
    <property type="component" value="Chromosome 8"/>
</dbReference>
<accession>A0A5N5HKV7</accession>
<proteinExistence type="predicted"/>
<evidence type="ECO:0000313" key="3">
    <source>
        <dbReference type="Proteomes" id="UP000327157"/>
    </source>
</evidence>
<sequence>MDICTQMVGEKHGKGEEEGKETRMARGGGWLRWGRGGKRKGGRARKGRGKAATSPQPLPEADGKGVDG</sequence>
<reference evidence="2 3" key="3">
    <citation type="submission" date="2019-11" db="EMBL/GenBank/DDBJ databases">
        <title>A de novo genome assembly of a pear dwarfing rootstock.</title>
        <authorList>
            <person name="Wang F."/>
            <person name="Wang J."/>
            <person name="Li S."/>
            <person name="Zhang Y."/>
            <person name="Fang M."/>
            <person name="Ma L."/>
            <person name="Zhao Y."/>
            <person name="Jiang S."/>
        </authorList>
    </citation>
    <scope>NUCLEOTIDE SEQUENCE [LARGE SCALE GENOMIC DNA]</scope>
    <source>
        <strain evidence="2">S2</strain>
        <tissue evidence="2">Leaf</tissue>
    </source>
</reference>
<protein>
    <submittedName>
        <fullName evidence="2">Uncharacterized protein</fullName>
    </submittedName>
</protein>
<evidence type="ECO:0000256" key="1">
    <source>
        <dbReference type="SAM" id="MobiDB-lite"/>
    </source>
</evidence>
<dbReference type="EMBL" id="SMOL01000148">
    <property type="protein sequence ID" value="KAB2628549.1"/>
    <property type="molecule type" value="Genomic_DNA"/>
</dbReference>
<reference evidence="2 3" key="1">
    <citation type="submission" date="2019-09" db="EMBL/GenBank/DDBJ databases">
        <authorList>
            <person name="Ou C."/>
        </authorList>
    </citation>
    <scope>NUCLEOTIDE SEQUENCE [LARGE SCALE GENOMIC DNA]</scope>
    <source>
        <strain evidence="2">S2</strain>
        <tissue evidence="2">Leaf</tissue>
    </source>
</reference>
<feature type="compositionally biased region" description="Basic and acidic residues" evidence="1">
    <location>
        <begin position="9"/>
        <end position="24"/>
    </location>
</feature>
<feature type="compositionally biased region" description="Basic residues" evidence="1">
    <location>
        <begin position="35"/>
        <end position="49"/>
    </location>
</feature>
<gene>
    <name evidence="2" type="ORF">D8674_033344</name>
</gene>
<evidence type="ECO:0000313" key="2">
    <source>
        <dbReference type="EMBL" id="KAB2628549.1"/>
    </source>
</evidence>
<comment type="caution">
    <text evidence="2">The sequence shown here is derived from an EMBL/GenBank/DDBJ whole genome shotgun (WGS) entry which is preliminary data.</text>
</comment>
<dbReference type="AlphaFoldDB" id="A0A5N5HKV7"/>
<organism evidence="2 3">
    <name type="scientific">Pyrus ussuriensis x Pyrus communis</name>
    <dbReference type="NCBI Taxonomy" id="2448454"/>
    <lineage>
        <taxon>Eukaryota</taxon>
        <taxon>Viridiplantae</taxon>
        <taxon>Streptophyta</taxon>
        <taxon>Embryophyta</taxon>
        <taxon>Tracheophyta</taxon>
        <taxon>Spermatophyta</taxon>
        <taxon>Magnoliopsida</taxon>
        <taxon>eudicotyledons</taxon>
        <taxon>Gunneridae</taxon>
        <taxon>Pentapetalae</taxon>
        <taxon>rosids</taxon>
        <taxon>fabids</taxon>
        <taxon>Rosales</taxon>
        <taxon>Rosaceae</taxon>
        <taxon>Amygdaloideae</taxon>
        <taxon>Maleae</taxon>
        <taxon>Pyrus</taxon>
    </lineage>
</organism>
<reference evidence="3" key="2">
    <citation type="submission" date="2019-10" db="EMBL/GenBank/DDBJ databases">
        <title>A de novo genome assembly of a pear dwarfing rootstock.</title>
        <authorList>
            <person name="Wang F."/>
            <person name="Wang J."/>
            <person name="Li S."/>
            <person name="Zhang Y."/>
            <person name="Fang M."/>
            <person name="Ma L."/>
            <person name="Zhao Y."/>
            <person name="Jiang S."/>
        </authorList>
    </citation>
    <scope>NUCLEOTIDE SEQUENCE [LARGE SCALE GENOMIC DNA]</scope>
</reference>
<name>A0A5N5HKV7_9ROSA</name>
<feature type="region of interest" description="Disordered" evidence="1">
    <location>
        <begin position="1"/>
        <end position="68"/>
    </location>
</feature>